<organism evidence="5 6">
    <name type="scientific">Pseudomonas muyukensis</name>
    <dbReference type="NCBI Taxonomy" id="2842357"/>
    <lineage>
        <taxon>Bacteria</taxon>
        <taxon>Pseudomonadati</taxon>
        <taxon>Pseudomonadota</taxon>
        <taxon>Gammaproteobacteria</taxon>
        <taxon>Pseudomonadales</taxon>
        <taxon>Pseudomonadaceae</taxon>
        <taxon>Pseudomonas</taxon>
    </lineage>
</organism>
<evidence type="ECO:0000256" key="2">
    <source>
        <dbReference type="ARBA" id="ARBA00023136"/>
    </source>
</evidence>
<dbReference type="PANTHER" id="PTHR30627">
    <property type="entry name" value="PEPTIDOGLYCAN D,D-TRANSPEPTIDASE"/>
    <property type="match status" value="1"/>
</dbReference>
<reference evidence="5" key="1">
    <citation type="journal article" date="2021" name="Microorganisms">
        <title>The Ever-Expanding Pseudomonas Genus: Description of 43 New Species and Partition of the Pseudomonas putida Group.</title>
        <authorList>
            <person name="Girard L."/>
            <person name="Lood C."/>
            <person name="Hofte M."/>
            <person name="Vandamme P."/>
            <person name="Rokni-Zadeh H."/>
            <person name="van Noort V."/>
            <person name="Lavigne R."/>
            <person name="De Mot R."/>
        </authorList>
    </citation>
    <scope>NUCLEOTIDE SEQUENCE</scope>
    <source>
        <strain evidence="5">COW39</strain>
    </source>
</reference>
<accession>A0ABX8M880</accession>
<sequence length="558" mass="60450">MNLRWRFRVVVFLVVFMAAIVSARVVYLQVIDTAFLRQQGDARSLRHVPVAASRGLITDRAGRPLAASTPMVTVWGDARVLMTQQAKWPLLAQALDVPLPLLAATLTRRRDKAFSYLRWGLSPEQGQMLVQVLQREQILGVHTVQQPRRFYPAGAVAAQVVGVTDRDNRGSEGMELAFDATLRGVDGLRRLIKDRRGSVIGDRGISRAASPGQTLALSLDLPLQYLANRELRLALDEHAAVAGSVVVLDVRSGEVLALASQPTFNPNNRARLRPSLMRNRAVVDVFEPASTLKPFAVAAALESGRWLPGDTVKVETGTLQVGRYLIRDASRTAGEVLDMTQILVRSSNVAISTVAFDIGAARIHELLRRTGLGQVTGTRFPGERSGALPVRRVWQAAETATLAYGYGVSLTAVQLARAYAALANGGRLLPVSLLRVEAPPAMTQALSPGIANKVRDMLVQVVEDRRGIHRARVPGYRVGGKSGTARLSRAGSGGYSGHAYRAIFAGFAPASAPRFVVVVVIEDPIRNGYYGGRVAAPVFSRVMAHALRLYQVAPDNLH</sequence>
<dbReference type="RefSeq" id="WP_217849234.1">
    <property type="nucleotide sequence ID" value="NZ_CP077073.1"/>
</dbReference>
<dbReference type="Pfam" id="PF03717">
    <property type="entry name" value="PBP_dimer"/>
    <property type="match status" value="1"/>
</dbReference>
<evidence type="ECO:0000256" key="1">
    <source>
        <dbReference type="ARBA" id="ARBA00004370"/>
    </source>
</evidence>
<dbReference type="InterPro" id="IPR001460">
    <property type="entry name" value="PCN-bd_Tpept"/>
</dbReference>
<dbReference type="PANTHER" id="PTHR30627:SF1">
    <property type="entry name" value="PEPTIDOGLYCAN D,D-TRANSPEPTIDASE FTSI"/>
    <property type="match status" value="1"/>
</dbReference>
<evidence type="ECO:0000313" key="6">
    <source>
        <dbReference type="Proteomes" id="UP001047646"/>
    </source>
</evidence>
<dbReference type="InterPro" id="IPR005311">
    <property type="entry name" value="PBP_dimer"/>
</dbReference>
<feature type="domain" description="Penicillin-binding protein dimerisation" evidence="4">
    <location>
        <begin position="50"/>
        <end position="201"/>
    </location>
</feature>
<evidence type="ECO:0000313" key="5">
    <source>
        <dbReference type="EMBL" id="QXH34556.1"/>
    </source>
</evidence>
<dbReference type="Proteomes" id="UP001047646">
    <property type="component" value="Chromosome"/>
</dbReference>
<protein>
    <submittedName>
        <fullName evidence="5">Penicillin-binding protein 2</fullName>
    </submittedName>
</protein>
<dbReference type="EMBL" id="CP077073">
    <property type="protein sequence ID" value="QXH34556.1"/>
    <property type="molecule type" value="Genomic_DNA"/>
</dbReference>
<gene>
    <name evidence="5" type="ORF">KSS95_20770</name>
</gene>
<feature type="domain" description="Penicillin-binding protein transpeptidase" evidence="3">
    <location>
        <begin position="243"/>
        <end position="543"/>
    </location>
</feature>
<comment type="subcellular location">
    <subcellularLocation>
        <location evidence="1">Membrane</location>
    </subcellularLocation>
</comment>
<dbReference type="Pfam" id="PF00905">
    <property type="entry name" value="Transpeptidase"/>
    <property type="match status" value="1"/>
</dbReference>
<name>A0ABX8M880_9PSED</name>
<dbReference type="InterPro" id="IPR050515">
    <property type="entry name" value="Beta-lactam/transpept"/>
</dbReference>
<evidence type="ECO:0000259" key="3">
    <source>
        <dbReference type="Pfam" id="PF00905"/>
    </source>
</evidence>
<evidence type="ECO:0000259" key="4">
    <source>
        <dbReference type="Pfam" id="PF03717"/>
    </source>
</evidence>
<keyword evidence="6" id="KW-1185">Reference proteome</keyword>
<keyword evidence="2" id="KW-0472">Membrane</keyword>
<proteinExistence type="predicted"/>